<dbReference type="SUPFAM" id="SSF51735">
    <property type="entry name" value="NAD(P)-binding Rossmann-fold domains"/>
    <property type="match status" value="1"/>
</dbReference>
<proteinExistence type="inferred from homology"/>
<dbReference type="PANTHER" id="PTHR24320">
    <property type="entry name" value="RETINOL DEHYDROGENASE"/>
    <property type="match status" value="1"/>
</dbReference>
<gene>
    <name evidence="4" type="ORF">BDV25DRAFT_140063</name>
</gene>
<dbReference type="PANTHER" id="PTHR24320:SF272">
    <property type="entry name" value="NAD(P)-BINDING ROSSMANN-FOLD SUPERFAMILY PROTEIN"/>
    <property type="match status" value="1"/>
</dbReference>
<dbReference type="EMBL" id="ML742100">
    <property type="protein sequence ID" value="KAE8150226.1"/>
    <property type="molecule type" value="Genomic_DNA"/>
</dbReference>
<organism evidence="4 5">
    <name type="scientific">Aspergillus avenaceus</name>
    <dbReference type="NCBI Taxonomy" id="36643"/>
    <lineage>
        <taxon>Eukaryota</taxon>
        <taxon>Fungi</taxon>
        <taxon>Dikarya</taxon>
        <taxon>Ascomycota</taxon>
        <taxon>Pezizomycotina</taxon>
        <taxon>Eurotiomycetes</taxon>
        <taxon>Eurotiomycetidae</taxon>
        <taxon>Eurotiales</taxon>
        <taxon>Aspergillaceae</taxon>
        <taxon>Aspergillus</taxon>
        <taxon>Aspergillus subgen. Circumdati</taxon>
    </lineage>
</organism>
<dbReference type="InterPro" id="IPR036291">
    <property type="entry name" value="NAD(P)-bd_dom_sf"/>
</dbReference>
<evidence type="ECO:0000256" key="2">
    <source>
        <dbReference type="ARBA" id="ARBA00022857"/>
    </source>
</evidence>
<sequence>MNAAEGRTKAGFELQFGANHQSYFLLFWLLKYLLLASSTPAFHSRLVSVASAAHRYGPVQVETINFEGNDNGWLAYGSRKIANIYMATQIQRLYGYQGLRGYSLHQGAFISPNLQKYSAAEACAASIYAAVSSELGGRGFVPRGCFGCGTSMPH</sequence>
<keyword evidence="5" id="KW-1185">Reference proteome</keyword>
<comment type="similarity">
    <text evidence="1">Belongs to the short-chain dehydrogenases/reductases (SDR) family.</text>
</comment>
<reference evidence="4 5" key="1">
    <citation type="submission" date="2019-04" db="EMBL/GenBank/DDBJ databases">
        <title>Friends and foes A comparative genomics study of 23 Aspergillus species from section Flavi.</title>
        <authorList>
            <consortium name="DOE Joint Genome Institute"/>
            <person name="Kjaerbolling I."/>
            <person name="Vesth T."/>
            <person name="Frisvad J.C."/>
            <person name="Nybo J.L."/>
            <person name="Theobald S."/>
            <person name="Kildgaard S."/>
            <person name="Isbrandt T."/>
            <person name="Kuo A."/>
            <person name="Sato A."/>
            <person name="Lyhne E.K."/>
            <person name="Kogle M.E."/>
            <person name="Wiebenga A."/>
            <person name="Kun R.S."/>
            <person name="Lubbers R.J."/>
            <person name="Makela M.R."/>
            <person name="Barry K."/>
            <person name="Chovatia M."/>
            <person name="Clum A."/>
            <person name="Daum C."/>
            <person name="Haridas S."/>
            <person name="He G."/>
            <person name="LaButti K."/>
            <person name="Lipzen A."/>
            <person name="Mondo S."/>
            <person name="Riley R."/>
            <person name="Salamov A."/>
            <person name="Simmons B.A."/>
            <person name="Magnuson J.K."/>
            <person name="Henrissat B."/>
            <person name="Mortensen U.H."/>
            <person name="Larsen T.O."/>
            <person name="Devries R.P."/>
            <person name="Grigoriev I.V."/>
            <person name="Machida M."/>
            <person name="Baker S.E."/>
            <person name="Andersen M.R."/>
        </authorList>
    </citation>
    <scope>NUCLEOTIDE SEQUENCE [LARGE SCALE GENOMIC DNA]</scope>
    <source>
        <strain evidence="4 5">IBT 18842</strain>
    </source>
</reference>
<dbReference type="Gene3D" id="3.40.50.720">
    <property type="entry name" value="NAD(P)-binding Rossmann-like Domain"/>
    <property type="match status" value="1"/>
</dbReference>
<dbReference type="GO" id="GO:0016491">
    <property type="term" value="F:oxidoreductase activity"/>
    <property type="evidence" value="ECO:0007669"/>
    <property type="project" value="UniProtKB-KW"/>
</dbReference>
<evidence type="ECO:0000256" key="3">
    <source>
        <dbReference type="ARBA" id="ARBA00023002"/>
    </source>
</evidence>
<protein>
    <submittedName>
        <fullName evidence="4">Uncharacterized protein</fullName>
    </submittedName>
</protein>
<evidence type="ECO:0000313" key="5">
    <source>
        <dbReference type="Proteomes" id="UP000325780"/>
    </source>
</evidence>
<evidence type="ECO:0000256" key="1">
    <source>
        <dbReference type="ARBA" id="ARBA00006484"/>
    </source>
</evidence>
<keyword evidence="3" id="KW-0560">Oxidoreductase</keyword>
<accession>A0A5N6TV32</accession>
<dbReference type="OrthoDB" id="191139at2759"/>
<evidence type="ECO:0000313" key="4">
    <source>
        <dbReference type="EMBL" id="KAE8150226.1"/>
    </source>
</evidence>
<keyword evidence="2" id="KW-0521">NADP</keyword>
<name>A0A5N6TV32_ASPAV</name>
<dbReference type="AlphaFoldDB" id="A0A5N6TV32"/>
<dbReference type="Proteomes" id="UP000325780">
    <property type="component" value="Unassembled WGS sequence"/>
</dbReference>